<keyword evidence="2" id="KW-0808">Transferase</keyword>
<dbReference type="InterPro" id="IPR016181">
    <property type="entry name" value="Acyl_CoA_acyltransferase"/>
</dbReference>
<dbReference type="PANTHER" id="PTHR43415">
    <property type="entry name" value="SPERMIDINE N(1)-ACETYLTRANSFERASE"/>
    <property type="match status" value="1"/>
</dbReference>
<name>A0A7S8EC20_9CHLR</name>
<dbReference type="Gene3D" id="3.40.630.30">
    <property type="match status" value="1"/>
</dbReference>
<accession>A0A7S8EC20</accession>
<dbReference type="GO" id="GO:0016747">
    <property type="term" value="F:acyltransferase activity, transferring groups other than amino-acyl groups"/>
    <property type="evidence" value="ECO:0007669"/>
    <property type="project" value="InterPro"/>
</dbReference>
<evidence type="ECO:0000259" key="1">
    <source>
        <dbReference type="PROSITE" id="PS51186"/>
    </source>
</evidence>
<dbReference type="RefSeq" id="WP_195172277.1">
    <property type="nucleotide sequence ID" value="NZ_CP062983.1"/>
</dbReference>
<sequence>MQPGDLFRGLHIRLTALGPEDIPVITSWYHDSHFVRLYEAKPAFPRSQRHWQRWWENDDKENDIYKFAIRPLDSDRLIGLIDLDGIIWSHGTAWVSIGIGDPANRGHGYGEEAMRLLLNFAFNELNLFRIQLSVFEYNIRAIALYERLGFVREGAYRQFLARDGKRFDMYLYGLLAEEWHARER</sequence>
<dbReference type="KEGG" id="pmet:G4Y79_07525"/>
<feature type="domain" description="N-acetyltransferase" evidence="1">
    <location>
        <begin position="12"/>
        <end position="177"/>
    </location>
</feature>
<organism evidence="2 3">
    <name type="scientific">Phototrophicus methaneseepsis</name>
    <dbReference type="NCBI Taxonomy" id="2710758"/>
    <lineage>
        <taxon>Bacteria</taxon>
        <taxon>Bacillati</taxon>
        <taxon>Chloroflexota</taxon>
        <taxon>Candidatus Thermofontia</taxon>
        <taxon>Phototrophicales</taxon>
        <taxon>Phototrophicaceae</taxon>
        <taxon>Phototrophicus</taxon>
    </lineage>
</organism>
<dbReference type="InterPro" id="IPR000182">
    <property type="entry name" value="GNAT_dom"/>
</dbReference>
<gene>
    <name evidence="2" type="ORF">G4Y79_07525</name>
</gene>
<evidence type="ECO:0000313" key="2">
    <source>
        <dbReference type="EMBL" id="QPC84213.1"/>
    </source>
</evidence>
<dbReference type="SUPFAM" id="SSF55729">
    <property type="entry name" value="Acyl-CoA N-acyltransferases (Nat)"/>
    <property type="match status" value="1"/>
</dbReference>
<dbReference type="Pfam" id="PF13302">
    <property type="entry name" value="Acetyltransf_3"/>
    <property type="match status" value="1"/>
</dbReference>
<proteinExistence type="predicted"/>
<dbReference type="PANTHER" id="PTHR43415:SF5">
    <property type="entry name" value="ACETYLTRANSFERASE"/>
    <property type="match status" value="1"/>
</dbReference>
<dbReference type="PROSITE" id="PS51186">
    <property type="entry name" value="GNAT"/>
    <property type="match status" value="1"/>
</dbReference>
<dbReference type="Proteomes" id="UP000594468">
    <property type="component" value="Chromosome"/>
</dbReference>
<protein>
    <submittedName>
        <fullName evidence="2">GNAT family N-acetyltransferase</fullName>
    </submittedName>
</protein>
<dbReference type="EMBL" id="CP062983">
    <property type="protein sequence ID" value="QPC84213.1"/>
    <property type="molecule type" value="Genomic_DNA"/>
</dbReference>
<evidence type="ECO:0000313" key="3">
    <source>
        <dbReference type="Proteomes" id="UP000594468"/>
    </source>
</evidence>
<reference evidence="2 3" key="1">
    <citation type="submission" date="2020-02" db="EMBL/GenBank/DDBJ databases">
        <authorList>
            <person name="Zheng R.K."/>
            <person name="Sun C.M."/>
        </authorList>
    </citation>
    <scope>NUCLEOTIDE SEQUENCE [LARGE SCALE GENOMIC DNA]</scope>
    <source>
        <strain evidence="3">rifampicinis</strain>
    </source>
</reference>
<keyword evidence="3" id="KW-1185">Reference proteome</keyword>
<dbReference type="AlphaFoldDB" id="A0A7S8EC20"/>